<keyword evidence="1" id="KW-0472">Membrane</keyword>
<reference evidence="3" key="2">
    <citation type="submission" date="2020-05" db="UniProtKB">
        <authorList>
            <consortium name="EnsemblMetazoa"/>
        </authorList>
    </citation>
    <scope>IDENTIFICATION</scope>
</reference>
<dbReference type="AlphaFoldDB" id="A0A084VEX7"/>
<name>A0A084VEX7_ANOSI</name>
<keyword evidence="4" id="KW-1185">Reference proteome</keyword>
<evidence type="ECO:0000313" key="2">
    <source>
        <dbReference type="EMBL" id="KFB36521.1"/>
    </source>
</evidence>
<evidence type="ECO:0000256" key="1">
    <source>
        <dbReference type="SAM" id="Phobius"/>
    </source>
</evidence>
<organism evidence="2">
    <name type="scientific">Anopheles sinensis</name>
    <name type="common">Mosquito</name>
    <dbReference type="NCBI Taxonomy" id="74873"/>
    <lineage>
        <taxon>Eukaryota</taxon>
        <taxon>Metazoa</taxon>
        <taxon>Ecdysozoa</taxon>
        <taxon>Arthropoda</taxon>
        <taxon>Hexapoda</taxon>
        <taxon>Insecta</taxon>
        <taxon>Pterygota</taxon>
        <taxon>Neoptera</taxon>
        <taxon>Endopterygota</taxon>
        <taxon>Diptera</taxon>
        <taxon>Nematocera</taxon>
        <taxon>Culicoidea</taxon>
        <taxon>Culicidae</taxon>
        <taxon>Anophelinae</taxon>
        <taxon>Anopheles</taxon>
    </lineage>
</organism>
<reference evidence="2 4" key="1">
    <citation type="journal article" date="2014" name="BMC Genomics">
        <title>Genome sequence of Anopheles sinensis provides insight into genetics basis of mosquito competence for malaria parasites.</title>
        <authorList>
            <person name="Zhou D."/>
            <person name="Zhang D."/>
            <person name="Ding G."/>
            <person name="Shi L."/>
            <person name="Hou Q."/>
            <person name="Ye Y."/>
            <person name="Xu Y."/>
            <person name="Zhou H."/>
            <person name="Xiong C."/>
            <person name="Li S."/>
            <person name="Yu J."/>
            <person name="Hong S."/>
            <person name="Yu X."/>
            <person name="Zou P."/>
            <person name="Chen C."/>
            <person name="Chang X."/>
            <person name="Wang W."/>
            <person name="Lv Y."/>
            <person name="Sun Y."/>
            <person name="Ma L."/>
            <person name="Shen B."/>
            <person name="Zhu C."/>
        </authorList>
    </citation>
    <scope>NUCLEOTIDE SEQUENCE [LARGE SCALE GENOMIC DNA]</scope>
</reference>
<protein>
    <submittedName>
        <fullName evidence="2 3">Uncharacterized protein</fullName>
    </submittedName>
</protein>
<dbReference type="VEuPathDB" id="VectorBase:ASIC003675"/>
<sequence length="107" mass="12003">MSFCRDAGGGGGGGGWRKFMLPPACSYVLAIQLHLVLLLRKALSSVLMKIFRRFAIDETAKVKQKEETSRTHPGWPLKEPRVLHRSDTEDLNEMVILVKISPKTANR</sequence>
<dbReference type="EnsemblMetazoa" id="ASIC003675-RA">
    <property type="protein sequence ID" value="ASIC003675-PA"/>
    <property type="gene ID" value="ASIC003675"/>
</dbReference>
<gene>
    <name evidence="2" type="ORF">ZHAS_00003675</name>
</gene>
<evidence type="ECO:0000313" key="4">
    <source>
        <dbReference type="Proteomes" id="UP000030765"/>
    </source>
</evidence>
<feature type="transmembrane region" description="Helical" evidence="1">
    <location>
        <begin position="20"/>
        <end position="39"/>
    </location>
</feature>
<dbReference type="EMBL" id="KE524784">
    <property type="protein sequence ID" value="KFB36521.1"/>
    <property type="molecule type" value="Genomic_DNA"/>
</dbReference>
<evidence type="ECO:0000313" key="3">
    <source>
        <dbReference type="EnsemblMetazoa" id="ASIC003675-PA"/>
    </source>
</evidence>
<keyword evidence="1" id="KW-1133">Transmembrane helix</keyword>
<dbReference type="Proteomes" id="UP000030765">
    <property type="component" value="Unassembled WGS sequence"/>
</dbReference>
<keyword evidence="1" id="KW-0812">Transmembrane</keyword>
<proteinExistence type="predicted"/>
<dbReference type="EMBL" id="ATLV01012344">
    <property type="status" value="NOT_ANNOTATED_CDS"/>
    <property type="molecule type" value="Genomic_DNA"/>
</dbReference>
<accession>A0A084VEX7</accession>